<dbReference type="Gene3D" id="3.40.50.10490">
    <property type="entry name" value="Glucose-6-phosphate isomerase like protein, domain 1"/>
    <property type="match status" value="1"/>
</dbReference>
<dbReference type="CDD" id="cd05013">
    <property type="entry name" value="SIS_RpiR"/>
    <property type="match status" value="1"/>
</dbReference>
<evidence type="ECO:0000313" key="8">
    <source>
        <dbReference type="Proteomes" id="UP000195859"/>
    </source>
</evidence>
<keyword evidence="2" id="KW-0238">DNA-binding</keyword>
<name>A0A1Y4UGL7_9LACO</name>
<dbReference type="PROSITE" id="PS51464">
    <property type="entry name" value="SIS"/>
    <property type="match status" value="1"/>
</dbReference>
<dbReference type="Proteomes" id="UP000195859">
    <property type="component" value="Unassembled WGS sequence"/>
</dbReference>
<dbReference type="Gene3D" id="1.10.10.10">
    <property type="entry name" value="Winged helix-like DNA-binding domain superfamily/Winged helix DNA-binding domain"/>
    <property type="match status" value="1"/>
</dbReference>
<reference evidence="7" key="2">
    <citation type="journal article" date="2018" name="BMC Genomics">
        <title>Whole genome sequencing and function prediction of 133 gut anaerobes isolated from chicken caecum in pure cultures.</title>
        <authorList>
            <person name="Medvecky M."/>
            <person name="Cejkova D."/>
            <person name="Polansky O."/>
            <person name="Karasova D."/>
            <person name="Kubasova T."/>
            <person name="Cizek A."/>
            <person name="Rychlik I."/>
        </authorList>
    </citation>
    <scope>NUCLEOTIDE SEQUENCE</scope>
    <source>
        <strain evidence="7">An101</strain>
        <strain evidence="6">An115</strain>
    </source>
</reference>
<reference evidence="8 9" key="1">
    <citation type="submission" date="2017-04" db="EMBL/GenBank/DDBJ databases">
        <title>Function of individual gut microbiota members based on whole genome sequencing of pure cultures obtained from chicken caecum.</title>
        <authorList>
            <person name="Medvecky M."/>
            <person name="Cejkova D."/>
            <person name="Polansky O."/>
            <person name="Karasova D."/>
            <person name="Kubasova T."/>
            <person name="Cizek A."/>
            <person name="Rychlik I."/>
        </authorList>
    </citation>
    <scope>NUCLEOTIDE SEQUENCE [LARGE SCALE GENOMIC DNA]</scope>
    <source>
        <strain evidence="8">An101</strain>
        <strain evidence="9">An115</strain>
    </source>
</reference>
<evidence type="ECO:0000313" key="7">
    <source>
        <dbReference type="EMBL" id="OUQ76190.1"/>
    </source>
</evidence>
<dbReference type="InterPro" id="IPR036388">
    <property type="entry name" value="WH-like_DNA-bd_sf"/>
</dbReference>
<evidence type="ECO:0000256" key="1">
    <source>
        <dbReference type="ARBA" id="ARBA00023015"/>
    </source>
</evidence>
<dbReference type="InterPro" id="IPR000281">
    <property type="entry name" value="HTH_RpiR"/>
</dbReference>
<keyword evidence="3" id="KW-0804">Transcription</keyword>
<dbReference type="InterPro" id="IPR047640">
    <property type="entry name" value="RpiR-like"/>
</dbReference>
<keyword evidence="9" id="KW-1185">Reference proteome</keyword>
<evidence type="ECO:0000313" key="9">
    <source>
        <dbReference type="Proteomes" id="UP000196293"/>
    </source>
</evidence>
<organism evidence="7 8">
    <name type="scientific">Lactobacillus gallinarum</name>
    <dbReference type="NCBI Taxonomy" id="52242"/>
    <lineage>
        <taxon>Bacteria</taxon>
        <taxon>Bacillati</taxon>
        <taxon>Bacillota</taxon>
        <taxon>Bacilli</taxon>
        <taxon>Lactobacillales</taxon>
        <taxon>Lactobacillaceae</taxon>
        <taxon>Lactobacillus</taxon>
    </lineage>
</organism>
<keyword evidence="1" id="KW-0805">Transcription regulation</keyword>
<dbReference type="Pfam" id="PF01418">
    <property type="entry name" value="HTH_6"/>
    <property type="match status" value="1"/>
</dbReference>
<dbReference type="SUPFAM" id="SSF53697">
    <property type="entry name" value="SIS domain"/>
    <property type="match status" value="1"/>
</dbReference>
<dbReference type="EMBL" id="NFLZ01000011">
    <property type="protein sequence ID" value="OUQ76190.1"/>
    <property type="molecule type" value="Genomic_DNA"/>
</dbReference>
<comment type="caution">
    <text evidence="7">The sequence shown here is derived from an EMBL/GenBank/DDBJ whole genome shotgun (WGS) entry which is preliminary data.</text>
</comment>
<dbReference type="InterPro" id="IPR035472">
    <property type="entry name" value="RpiR-like_SIS"/>
</dbReference>
<feature type="domain" description="SIS" evidence="5">
    <location>
        <begin position="101"/>
        <end position="243"/>
    </location>
</feature>
<dbReference type="PROSITE" id="PS51071">
    <property type="entry name" value="HTH_RPIR"/>
    <property type="match status" value="1"/>
</dbReference>
<dbReference type="EMBL" id="NFLS01000006">
    <property type="protein sequence ID" value="OUQ56892.1"/>
    <property type="molecule type" value="Genomic_DNA"/>
</dbReference>
<gene>
    <name evidence="7" type="ORF">B5E44_05565</name>
    <name evidence="6" type="ORF">B5E59_03895</name>
</gene>
<dbReference type="AlphaFoldDB" id="A0A1Y4UGL7"/>
<dbReference type="GO" id="GO:0003700">
    <property type="term" value="F:DNA-binding transcription factor activity"/>
    <property type="evidence" value="ECO:0007669"/>
    <property type="project" value="InterPro"/>
</dbReference>
<dbReference type="Proteomes" id="UP000196293">
    <property type="component" value="Unassembled WGS sequence"/>
</dbReference>
<sequence length="243" mass="27824">MAYFGFKDLSSLSNIDLSIYRYVTQNSDKVVYMRVRDIAQNAHVSSSSVMRFIHKIVFNSFPEFKAYIKNDNLTMKPEQPKFTYINESNIPKDIASKLMISANAVFESDNIAMLGMGDFAFLAEYAARRMASLGFNTTPVTDPFYPLLAKLRNTTNNIIFCFSVTGETAELIELINEFVNDEDVKIVCITSNGNSTIAKMSRYVLNYFEKTHHLSNNYDMSSQIPVMYIIERLDHILENMLEQ</sequence>
<dbReference type="Pfam" id="PF01380">
    <property type="entry name" value="SIS"/>
    <property type="match status" value="1"/>
</dbReference>
<evidence type="ECO:0000259" key="5">
    <source>
        <dbReference type="PROSITE" id="PS51464"/>
    </source>
</evidence>
<dbReference type="InterPro" id="IPR046348">
    <property type="entry name" value="SIS_dom_sf"/>
</dbReference>
<dbReference type="PANTHER" id="PTHR30514">
    <property type="entry name" value="GLUCOKINASE"/>
    <property type="match status" value="1"/>
</dbReference>
<accession>A0A1Y4UGL7</accession>
<dbReference type="SUPFAM" id="SSF46689">
    <property type="entry name" value="Homeodomain-like"/>
    <property type="match status" value="1"/>
</dbReference>
<feature type="domain" description="HTH rpiR-type" evidence="4">
    <location>
        <begin position="1"/>
        <end position="75"/>
    </location>
</feature>
<evidence type="ECO:0000256" key="2">
    <source>
        <dbReference type="ARBA" id="ARBA00023125"/>
    </source>
</evidence>
<protein>
    <submittedName>
        <fullName evidence="7">RpiR family transcriptional regulator</fullName>
    </submittedName>
</protein>
<proteinExistence type="predicted"/>
<dbReference type="InterPro" id="IPR009057">
    <property type="entry name" value="Homeodomain-like_sf"/>
</dbReference>
<evidence type="ECO:0000256" key="3">
    <source>
        <dbReference type="ARBA" id="ARBA00023163"/>
    </source>
</evidence>
<dbReference type="InterPro" id="IPR001347">
    <property type="entry name" value="SIS_dom"/>
</dbReference>
<dbReference type="GO" id="GO:0003677">
    <property type="term" value="F:DNA binding"/>
    <property type="evidence" value="ECO:0007669"/>
    <property type="project" value="UniProtKB-KW"/>
</dbReference>
<dbReference type="RefSeq" id="WP_087176107.1">
    <property type="nucleotide sequence ID" value="NZ_NFLS01000006.1"/>
</dbReference>
<evidence type="ECO:0000313" key="6">
    <source>
        <dbReference type="EMBL" id="OUQ56892.1"/>
    </source>
</evidence>
<dbReference type="PANTHER" id="PTHR30514:SF1">
    <property type="entry name" value="HTH-TYPE TRANSCRIPTIONAL REGULATOR HEXR-RELATED"/>
    <property type="match status" value="1"/>
</dbReference>
<evidence type="ECO:0000259" key="4">
    <source>
        <dbReference type="PROSITE" id="PS51071"/>
    </source>
</evidence>
<dbReference type="GO" id="GO:1901135">
    <property type="term" value="P:carbohydrate derivative metabolic process"/>
    <property type="evidence" value="ECO:0007669"/>
    <property type="project" value="InterPro"/>
</dbReference>
<dbReference type="GO" id="GO:0097367">
    <property type="term" value="F:carbohydrate derivative binding"/>
    <property type="evidence" value="ECO:0007669"/>
    <property type="project" value="InterPro"/>
</dbReference>